<dbReference type="Gene3D" id="3.90.20.20">
    <property type="match status" value="1"/>
</dbReference>
<dbReference type="EMBL" id="CP013244">
    <property type="protein sequence ID" value="ANP48025.1"/>
    <property type="molecule type" value="Genomic_DNA"/>
</dbReference>
<name>A0A1B1ANB7_9PROT</name>
<dbReference type="PROSITE" id="PS01071">
    <property type="entry name" value="GRPE"/>
    <property type="match status" value="1"/>
</dbReference>
<dbReference type="OrthoDB" id="9789811at2"/>
<evidence type="ECO:0000256" key="14">
    <source>
        <dbReference type="SAM" id="MobiDB-lite"/>
    </source>
</evidence>
<comment type="subcellular location">
    <subcellularLocation>
        <location evidence="1 10">Cytoplasm</location>
    </subcellularLocation>
</comment>
<evidence type="ECO:0000256" key="9">
    <source>
        <dbReference type="ARBA" id="ARBA00076414"/>
    </source>
</evidence>
<dbReference type="InParanoid" id="A0A1B1ANB7"/>
<feature type="region of interest" description="Disordered" evidence="14">
    <location>
        <begin position="1"/>
        <end position="20"/>
    </location>
</feature>
<dbReference type="InterPro" id="IPR013805">
    <property type="entry name" value="GrpE_CC"/>
</dbReference>
<dbReference type="GO" id="GO:0042803">
    <property type="term" value="F:protein homodimerization activity"/>
    <property type="evidence" value="ECO:0007669"/>
    <property type="project" value="InterPro"/>
</dbReference>
<dbReference type="KEGG" id="cbot:ATE48_10250"/>
<keyword evidence="16" id="KW-1185">Reference proteome</keyword>
<dbReference type="PANTHER" id="PTHR21237:SF23">
    <property type="entry name" value="GRPE PROTEIN HOMOLOG, MITOCHONDRIAL"/>
    <property type="match status" value="1"/>
</dbReference>
<comment type="similarity">
    <text evidence="2 10 12">Belongs to the GrpE family.</text>
</comment>
<dbReference type="CDD" id="cd00446">
    <property type="entry name" value="GrpE"/>
    <property type="match status" value="1"/>
</dbReference>
<dbReference type="Proteomes" id="UP000092498">
    <property type="component" value="Chromosome"/>
</dbReference>
<organism evidence="15 16">
    <name type="scientific">Candidatus Viadribacter manganicus</name>
    <dbReference type="NCBI Taxonomy" id="1759059"/>
    <lineage>
        <taxon>Bacteria</taxon>
        <taxon>Pseudomonadati</taxon>
        <taxon>Pseudomonadota</taxon>
        <taxon>Alphaproteobacteria</taxon>
        <taxon>Hyphomonadales</taxon>
        <taxon>Hyphomonadaceae</taxon>
        <taxon>Candidatus Viadribacter</taxon>
    </lineage>
</organism>
<feature type="coiled-coil region" evidence="13">
    <location>
        <begin position="24"/>
        <end position="62"/>
    </location>
</feature>
<dbReference type="GO" id="GO:0005737">
    <property type="term" value="C:cytoplasm"/>
    <property type="evidence" value="ECO:0007669"/>
    <property type="project" value="UniProtKB-SubCell"/>
</dbReference>
<dbReference type="InterPro" id="IPR009012">
    <property type="entry name" value="GrpE_head"/>
</dbReference>
<evidence type="ECO:0000313" key="15">
    <source>
        <dbReference type="EMBL" id="ANP48025.1"/>
    </source>
</evidence>
<dbReference type="GO" id="GO:0006457">
    <property type="term" value="P:protein folding"/>
    <property type="evidence" value="ECO:0007669"/>
    <property type="project" value="InterPro"/>
</dbReference>
<dbReference type="Pfam" id="PF01025">
    <property type="entry name" value="GrpE"/>
    <property type="match status" value="1"/>
</dbReference>
<dbReference type="GO" id="GO:0000774">
    <property type="term" value="F:adenyl-nucleotide exchange factor activity"/>
    <property type="evidence" value="ECO:0007669"/>
    <property type="project" value="InterPro"/>
</dbReference>
<dbReference type="InterPro" id="IPR000740">
    <property type="entry name" value="GrpE"/>
</dbReference>
<dbReference type="PANTHER" id="PTHR21237">
    <property type="entry name" value="GRPE PROTEIN"/>
    <property type="match status" value="1"/>
</dbReference>
<evidence type="ECO:0000256" key="7">
    <source>
        <dbReference type="ARBA" id="ARBA00053401"/>
    </source>
</evidence>
<protein>
    <recommendedName>
        <fullName evidence="8 10">Protein GrpE</fullName>
    </recommendedName>
    <alternativeName>
        <fullName evidence="9 10">HSP-70 cofactor</fullName>
    </alternativeName>
</protein>
<dbReference type="STRING" id="1759059.ATE48_10250"/>
<gene>
    <name evidence="10" type="primary">grpE</name>
    <name evidence="15" type="ORF">ATE48_10250</name>
</gene>
<dbReference type="HAMAP" id="MF_01151">
    <property type="entry name" value="GrpE"/>
    <property type="match status" value="1"/>
</dbReference>
<comment type="function">
    <text evidence="7 10 11">Participates actively in the response to hyperosmotic and heat shock by preventing the aggregation of stress-denatured proteins, in association with DnaK and GrpE. It is the nucleotide exchange factor for DnaK and may function as a thermosensor. Unfolded proteins bind initially to DnaJ; upon interaction with the DnaJ-bound protein, DnaK hydrolyzes its bound ATP, resulting in the formation of a stable complex. GrpE releases ADP from DnaK; ATP binding to DnaK triggers the release of the substrate protein, thus completing the reaction cycle. Several rounds of ATP-dependent interactions between DnaJ, DnaK and GrpE are required for fully efficient folding.</text>
</comment>
<evidence type="ECO:0000256" key="10">
    <source>
        <dbReference type="HAMAP-Rule" id="MF_01151"/>
    </source>
</evidence>
<dbReference type="SUPFAM" id="SSF51064">
    <property type="entry name" value="Head domain of nucleotide exchange factor GrpE"/>
    <property type="match status" value="1"/>
</dbReference>
<dbReference type="FunFam" id="2.30.22.10:FF:000001">
    <property type="entry name" value="Protein GrpE"/>
    <property type="match status" value="1"/>
</dbReference>
<dbReference type="RefSeq" id="WP_066774866.1">
    <property type="nucleotide sequence ID" value="NZ_CP013244.1"/>
</dbReference>
<reference evidence="15 16" key="1">
    <citation type="submission" date="2015-11" db="EMBL/GenBank/DDBJ databases">
        <title>Whole-Genome Sequence of Candidatus Oderbacter manganicum from the National Park Lower Oder Valley, Germany.</title>
        <authorList>
            <person name="Braun B."/>
            <person name="Liere K."/>
            <person name="Szewzyk U."/>
        </authorList>
    </citation>
    <scope>NUCLEOTIDE SEQUENCE [LARGE SCALE GENOMIC DNA]</scope>
    <source>
        <strain evidence="15 16">OTSz_A_272</strain>
    </source>
</reference>
<evidence type="ECO:0000256" key="13">
    <source>
        <dbReference type="SAM" id="Coils"/>
    </source>
</evidence>
<keyword evidence="5 10" id="KW-0346">Stress response</keyword>
<sequence length="186" mass="19932">MTDEANPQPDVQTEANAEAAPLNIEALQAEVTKARDDMLRALADAENTRRRAERQAAEARAYAIDRFALDLLPIADTLHRALQTAPRDGVDEALSNLLTGLELTERSLVEAFAKHGLKRVGARGEPFDPKFHQAVAQAPGDQPAGSVQEVMQHGYVLGDRTVRAAMVLVSAGPPAAASAHNVDIKV</sequence>
<keyword evidence="4 10" id="KW-0963">Cytoplasm</keyword>
<evidence type="ECO:0000256" key="8">
    <source>
        <dbReference type="ARBA" id="ARBA00072274"/>
    </source>
</evidence>
<dbReference type="FunCoup" id="A0A1B1ANB7">
    <property type="interactions" value="518"/>
</dbReference>
<evidence type="ECO:0000256" key="2">
    <source>
        <dbReference type="ARBA" id="ARBA00009054"/>
    </source>
</evidence>
<evidence type="ECO:0000256" key="11">
    <source>
        <dbReference type="RuleBase" id="RU000639"/>
    </source>
</evidence>
<dbReference type="AlphaFoldDB" id="A0A1B1ANB7"/>
<dbReference type="Gene3D" id="2.30.22.10">
    <property type="entry name" value="Head domain of nucleotide exchange factor GrpE"/>
    <property type="match status" value="1"/>
</dbReference>
<comment type="subunit">
    <text evidence="3 10">Homodimer.</text>
</comment>
<accession>A0A1B1ANB7</accession>
<evidence type="ECO:0000256" key="1">
    <source>
        <dbReference type="ARBA" id="ARBA00004496"/>
    </source>
</evidence>
<proteinExistence type="inferred from homology"/>
<dbReference type="SUPFAM" id="SSF58014">
    <property type="entry name" value="Coiled-coil domain of nucleotide exchange factor GrpE"/>
    <property type="match status" value="1"/>
</dbReference>
<evidence type="ECO:0000256" key="6">
    <source>
        <dbReference type="ARBA" id="ARBA00023186"/>
    </source>
</evidence>
<keyword evidence="6 10" id="KW-0143">Chaperone</keyword>
<dbReference type="GO" id="GO:0051087">
    <property type="term" value="F:protein-folding chaperone binding"/>
    <property type="evidence" value="ECO:0007669"/>
    <property type="project" value="InterPro"/>
</dbReference>
<evidence type="ECO:0000256" key="12">
    <source>
        <dbReference type="RuleBase" id="RU004478"/>
    </source>
</evidence>
<dbReference type="GO" id="GO:0051082">
    <property type="term" value="F:unfolded protein binding"/>
    <property type="evidence" value="ECO:0007669"/>
    <property type="project" value="TreeGrafter"/>
</dbReference>
<evidence type="ECO:0000256" key="5">
    <source>
        <dbReference type="ARBA" id="ARBA00023016"/>
    </source>
</evidence>
<dbReference type="PRINTS" id="PR00773">
    <property type="entry name" value="GRPEPROTEIN"/>
</dbReference>
<evidence type="ECO:0000313" key="16">
    <source>
        <dbReference type="Proteomes" id="UP000092498"/>
    </source>
</evidence>
<evidence type="ECO:0000256" key="4">
    <source>
        <dbReference type="ARBA" id="ARBA00022490"/>
    </source>
</evidence>
<evidence type="ECO:0000256" key="3">
    <source>
        <dbReference type="ARBA" id="ARBA00011738"/>
    </source>
</evidence>
<keyword evidence="13" id="KW-0175">Coiled coil</keyword>